<keyword evidence="1" id="KW-0560">Oxidoreductase</keyword>
<dbReference type="PANTHER" id="PTHR10996">
    <property type="entry name" value="2-HYDROXYACID DEHYDROGENASE-RELATED"/>
    <property type="match status" value="1"/>
</dbReference>
<evidence type="ECO:0000259" key="3">
    <source>
        <dbReference type="Pfam" id="PF02826"/>
    </source>
</evidence>
<dbReference type="EMBL" id="JAGEMK010000002">
    <property type="protein sequence ID" value="MBO1751114.1"/>
    <property type="molecule type" value="Genomic_DNA"/>
</dbReference>
<dbReference type="InterPro" id="IPR006140">
    <property type="entry name" value="D-isomer_DH_NAD-bd"/>
</dbReference>
<dbReference type="GO" id="GO:0051287">
    <property type="term" value="F:NAD binding"/>
    <property type="evidence" value="ECO:0007669"/>
    <property type="project" value="InterPro"/>
</dbReference>
<gene>
    <name evidence="4" type="ORF">J4G33_04780</name>
</gene>
<dbReference type="InterPro" id="IPR036291">
    <property type="entry name" value="NAD(P)-bd_dom_sf"/>
</dbReference>
<dbReference type="InterPro" id="IPR029753">
    <property type="entry name" value="D-isomer_DH_CS"/>
</dbReference>
<evidence type="ECO:0000256" key="2">
    <source>
        <dbReference type="ARBA" id="ARBA00023027"/>
    </source>
</evidence>
<dbReference type="SUPFAM" id="SSF51735">
    <property type="entry name" value="NAD(P)-binding Rossmann-fold domains"/>
    <property type="match status" value="1"/>
</dbReference>
<dbReference type="PANTHER" id="PTHR10996:SF178">
    <property type="entry name" value="2-HYDROXYACID DEHYDROGENASE YGL185C-RELATED"/>
    <property type="match status" value="1"/>
</dbReference>
<dbReference type="GO" id="GO:0005829">
    <property type="term" value="C:cytosol"/>
    <property type="evidence" value="ECO:0007669"/>
    <property type="project" value="TreeGrafter"/>
</dbReference>
<evidence type="ECO:0000313" key="5">
    <source>
        <dbReference type="Proteomes" id="UP000664209"/>
    </source>
</evidence>
<comment type="caution">
    <text evidence="4">The sequence shown here is derived from an EMBL/GenBank/DDBJ whole genome shotgun (WGS) entry which is preliminary data.</text>
</comment>
<dbReference type="Proteomes" id="UP000664209">
    <property type="component" value="Unassembled WGS sequence"/>
</dbReference>
<keyword evidence="5" id="KW-1185">Reference proteome</keyword>
<accession>A0A939LS46</accession>
<dbReference type="PROSITE" id="PS00671">
    <property type="entry name" value="D_2_HYDROXYACID_DH_3"/>
    <property type="match status" value="1"/>
</dbReference>
<feature type="domain" description="D-isomer specific 2-hydroxyacid dehydrogenase NAD-binding" evidence="3">
    <location>
        <begin position="131"/>
        <end position="296"/>
    </location>
</feature>
<dbReference type="AlphaFoldDB" id="A0A939LS46"/>
<organism evidence="4 5">
    <name type="scientific">Actinotalea soli</name>
    <dbReference type="NCBI Taxonomy" id="2819234"/>
    <lineage>
        <taxon>Bacteria</taxon>
        <taxon>Bacillati</taxon>
        <taxon>Actinomycetota</taxon>
        <taxon>Actinomycetes</taxon>
        <taxon>Micrococcales</taxon>
        <taxon>Cellulomonadaceae</taxon>
        <taxon>Actinotalea</taxon>
    </lineage>
</organism>
<proteinExistence type="predicted"/>
<keyword evidence="2" id="KW-0520">NAD</keyword>
<dbReference type="RefSeq" id="WP_208054801.1">
    <property type="nucleotide sequence ID" value="NZ_JAGEMK010000002.1"/>
</dbReference>
<dbReference type="GO" id="GO:0030267">
    <property type="term" value="F:glyoxylate reductase (NADPH) activity"/>
    <property type="evidence" value="ECO:0007669"/>
    <property type="project" value="TreeGrafter"/>
</dbReference>
<dbReference type="GO" id="GO:0016618">
    <property type="term" value="F:hydroxypyruvate reductase [NAD(P)H] activity"/>
    <property type="evidence" value="ECO:0007669"/>
    <property type="project" value="TreeGrafter"/>
</dbReference>
<dbReference type="InterPro" id="IPR050223">
    <property type="entry name" value="D-isomer_2-hydroxyacid_DH"/>
</dbReference>
<protein>
    <submittedName>
        <fullName evidence="4">Hydroxyacid dehydrogenase</fullName>
    </submittedName>
</protein>
<dbReference type="Pfam" id="PF02826">
    <property type="entry name" value="2-Hacid_dh_C"/>
    <property type="match status" value="1"/>
</dbReference>
<evidence type="ECO:0000313" key="4">
    <source>
        <dbReference type="EMBL" id="MBO1751114.1"/>
    </source>
</evidence>
<name>A0A939LS46_9CELL</name>
<dbReference type="Gene3D" id="3.40.50.720">
    <property type="entry name" value="NAD(P)-binding Rossmann-like Domain"/>
    <property type="match status" value="2"/>
</dbReference>
<evidence type="ECO:0000256" key="1">
    <source>
        <dbReference type="ARBA" id="ARBA00023002"/>
    </source>
</evidence>
<reference evidence="4" key="1">
    <citation type="submission" date="2021-03" db="EMBL/GenBank/DDBJ databases">
        <title>Actinotalea soli sp. nov., isolated from soil.</title>
        <authorList>
            <person name="Ping W."/>
            <person name="Zhang J."/>
        </authorList>
    </citation>
    <scope>NUCLEOTIDE SEQUENCE</scope>
    <source>
        <strain evidence="4">BY-33</strain>
    </source>
</reference>
<sequence>MELNHASPLTVSVPYPYYLDPLRERAARGELGDVRLVGWDAVGEPTEGVAVDELDVVVLPFHSTSLTPSHDYVSTHVLRETLPAATRARLVQAPSIGVEGLVECLPPGAVLSNAVGVMEQPTAELAVTLLLAVRREIPGFVQADRWTNHRTPGLLGSRVMLVGYGGIGQAIEARLAGFGVEVVRVASRARTTEDGGTVHAIADATALLPGVDAVLCSVPLNGATRGLVDAEFLAAMPDGAVLVNVGRGPVVDTEALVAELRQGRLLAALDVTDPEPLPPGHELFSTPGLLVTPHVGGNTHASLRLQVDLLADQVLRVAAGRRPRNVVGPVGAMT</sequence>